<sequence>MINALSLGTGLFALYRFSQQPKDATSNPWQPGHWLLCLVGVLAPWYLLKVAWDYHYFWFQTPGPLEEFRSYFLVNGCLAITAWIVLLGVGLLLPVRPRYWWLILFRFTVYFAMIIYAEIWTAFDATFPGLSLLLRWFPWNYPLGLAYLIVLSTLDAWQNGRHRDAVHWIGIVTMGAWFLPKVISVIGKTFFR</sequence>
<keyword evidence="1" id="KW-0812">Transmembrane</keyword>
<accession>A0A2S8FLE1</accession>
<reference evidence="2 3" key="1">
    <citation type="submission" date="2018-02" db="EMBL/GenBank/DDBJ databases">
        <title>Comparative genomes isolates from brazilian mangrove.</title>
        <authorList>
            <person name="Araujo J.E."/>
            <person name="Taketani R.G."/>
            <person name="Silva M.C.P."/>
            <person name="Loureco M.V."/>
            <person name="Andreote F.D."/>
        </authorList>
    </citation>
    <scope>NUCLEOTIDE SEQUENCE [LARGE SCALE GENOMIC DNA]</scope>
    <source>
        <strain evidence="2 3">NAP PRIS-MGV</strain>
    </source>
</reference>
<proteinExistence type="predicted"/>
<feature type="transmembrane region" description="Helical" evidence="1">
    <location>
        <begin position="99"/>
        <end position="120"/>
    </location>
</feature>
<feature type="transmembrane region" description="Helical" evidence="1">
    <location>
        <begin position="72"/>
        <end position="93"/>
    </location>
</feature>
<keyword evidence="1" id="KW-1133">Transmembrane helix</keyword>
<comment type="caution">
    <text evidence="2">The sequence shown here is derived from an EMBL/GenBank/DDBJ whole genome shotgun (WGS) entry which is preliminary data.</text>
</comment>
<name>A0A2S8FLE1_9BACT</name>
<keyword evidence="1" id="KW-0472">Membrane</keyword>
<dbReference type="AlphaFoldDB" id="A0A2S8FLE1"/>
<feature type="transmembrane region" description="Helical" evidence="1">
    <location>
        <begin position="166"/>
        <end position="186"/>
    </location>
</feature>
<organism evidence="2 3">
    <name type="scientific">Blastopirellula marina</name>
    <dbReference type="NCBI Taxonomy" id="124"/>
    <lineage>
        <taxon>Bacteria</taxon>
        <taxon>Pseudomonadati</taxon>
        <taxon>Planctomycetota</taxon>
        <taxon>Planctomycetia</taxon>
        <taxon>Pirellulales</taxon>
        <taxon>Pirellulaceae</taxon>
        <taxon>Blastopirellula</taxon>
    </lineage>
</organism>
<gene>
    <name evidence="2" type="ORF">C5Y98_17860</name>
</gene>
<evidence type="ECO:0000256" key="1">
    <source>
        <dbReference type="SAM" id="Phobius"/>
    </source>
</evidence>
<feature type="transmembrane region" description="Helical" evidence="1">
    <location>
        <begin position="34"/>
        <end position="52"/>
    </location>
</feature>
<evidence type="ECO:0000313" key="3">
    <source>
        <dbReference type="Proteomes" id="UP000239388"/>
    </source>
</evidence>
<dbReference type="EMBL" id="PUIB01000018">
    <property type="protein sequence ID" value="PQO33002.1"/>
    <property type="molecule type" value="Genomic_DNA"/>
</dbReference>
<protein>
    <submittedName>
        <fullName evidence="2">Uncharacterized protein</fullName>
    </submittedName>
</protein>
<evidence type="ECO:0000313" key="2">
    <source>
        <dbReference type="EMBL" id="PQO33002.1"/>
    </source>
</evidence>
<dbReference type="Proteomes" id="UP000239388">
    <property type="component" value="Unassembled WGS sequence"/>
</dbReference>
<feature type="transmembrane region" description="Helical" evidence="1">
    <location>
        <begin position="132"/>
        <end position="154"/>
    </location>
</feature>